<evidence type="ECO:0000313" key="2">
    <source>
        <dbReference type="EMBL" id="WVZ57909.1"/>
    </source>
</evidence>
<sequence length="85" mass="9071">MALSHSPSLSAGTTSEAPPFRLPYGLKARFHTLCGLPDHLVFVGIGQRPALSVASSFLASGVLQIGLVSFHLRCRLRLDSLVLLT</sequence>
<evidence type="ECO:0000313" key="1">
    <source>
        <dbReference type="EMBL" id="WVZ52627.1"/>
    </source>
</evidence>
<evidence type="ECO:0000313" key="3">
    <source>
        <dbReference type="Proteomes" id="UP001341281"/>
    </source>
</evidence>
<dbReference type="Proteomes" id="UP001341281">
    <property type="component" value="Chromosome 02"/>
</dbReference>
<protein>
    <submittedName>
        <fullName evidence="2">Uncharacterized protein</fullName>
    </submittedName>
</protein>
<dbReference type="AlphaFoldDB" id="A0AAQ3SPM2"/>
<dbReference type="EMBL" id="CP144746">
    <property type="protein sequence ID" value="WVZ57909.1"/>
    <property type="molecule type" value="Genomic_DNA"/>
</dbReference>
<reference evidence="2 3" key="1">
    <citation type="submission" date="2024-02" db="EMBL/GenBank/DDBJ databases">
        <title>High-quality chromosome-scale genome assembly of Pensacola bahiagrass (Paspalum notatum Flugge var. saurae).</title>
        <authorList>
            <person name="Vega J.M."/>
            <person name="Podio M."/>
            <person name="Orjuela J."/>
            <person name="Siena L.A."/>
            <person name="Pessino S.C."/>
            <person name="Combes M.C."/>
            <person name="Mariac C."/>
            <person name="Albertini E."/>
            <person name="Pupilli F."/>
            <person name="Ortiz J.P.A."/>
            <person name="Leblanc O."/>
        </authorList>
    </citation>
    <scope>NUCLEOTIDE SEQUENCE [LARGE SCALE GENOMIC DNA]</scope>
    <source>
        <strain evidence="2">R1</strain>
        <tissue evidence="2">Leaf</tissue>
    </source>
</reference>
<keyword evidence="3" id="KW-1185">Reference proteome</keyword>
<gene>
    <name evidence="1" type="ORF">U9M48_003669</name>
    <name evidence="2" type="ORF">U9M48_008243</name>
</gene>
<proteinExistence type="predicted"/>
<dbReference type="Proteomes" id="UP001341281">
    <property type="component" value="Chromosome 01"/>
</dbReference>
<accession>A0AAQ3SPM2</accession>
<name>A0AAQ3SPM2_PASNO</name>
<organism evidence="2 3">
    <name type="scientific">Paspalum notatum var. saurae</name>
    <dbReference type="NCBI Taxonomy" id="547442"/>
    <lineage>
        <taxon>Eukaryota</taxon>
        <taxon>Viridiplantae</taxon>
        <taxon>Streptophyta</taxon>
        <taxon>Embryophyta</taxon>
        <taxon>Tracheophyta</taxon>
        <taxon>Spermatophyta</taxon>
        <taxon>Magnoliopsida</taxon>
        <taxon>Liliopsida</taxon>
        <taxon>Poales</taxon>
        <taxon>Poaceae</taxon>
        <taxon>PACMAD clade</taxon>
        <taxon>Panicoideae</taxon>
        <taxon>Andropogonodae</taxon>
        <taxon>Paspaleae</taxon>
        <taxon>Paspalinae</taxon>
        <taxon>Paspalum</taxon>
    </lineage>
</organism>
<dbReference type="EMBL" id="CP144745">
    <property type="protein sequence ID" value="WVZ52627.1"/>
    <property type="molecule type" value="Genomic_DNA"/>
</dbReference>